<dbReference type="PANTHER" id="PTHR22847:SF637">
    <property type="entry name" value="WD REPEAT DOMAIN 5B"/>
    <property type="match status" value="1"/>
</dbReference>
<dbReference type="Gene3D" id="2.130.10.10">
    <property type="entry name" value="YVTN repeat-like/Quinoprotein amine dehydrogenase"/>
    <property type="match status" value="2"/>
</dbReference>
<dbReference type="AlphaFoldDB" id="A0A0R0LUX9"/>
<dbReference type="Pfam" id="PF00400">
    <property type="entry name" value="WD40"/>
    <property type="match status" value="1"/>
</dbReference>
<feature type="repeat" description="WD" evidence="3">
    <location>
        <begin position="433"/>
        <end position="472"/>
    </location>
</feature>
<evidence type="ECO:0000256" key="2">
    <source>
        <dbReference type="ARBA" id="ARBA00022737"/>
    </source>
</evidence>
<dbReference type="EMBL" id="LGUB01000439">
    <property type="protein sequence ID" value="KRH93202.1"/>
    <property type="molecule type" value="Genomic_DNA"/>
</dbReference>
<organism evidence="5 6">
    <name type="scientific">Pseudoloma neurophilia</name>
    <dbReference type="NCBI Taxonomy" id="146866"/>
    <lineage>
        <taxon>Eukaryota</taxon>
        <taxon>Fungi</taxon>
        <taxon>Fungi incertae sedis</taxon>
        <taxon>Microsporidia</taxon>
        <taxon>Pseudoloma</taxon>
    </lineage>
</organism>
<evidence type="ECO:0000313" key="5">
    <source>
        <dbReference type="EMBL" id="KRH93202.1"/>
    </source>
</evidence>
<keyword evidence="2" id="KW-0677">Repeat</keyword>
<dbReference type="VEuPathDB" id="MicrosporidiaDB:M153_1309000618"/>
<feature type="region of interest" description="Disordered" evidence="4">
    <location>
        <begin position="271"/>
        <end position="326"/>
    </location>
</feature>
<dbReference type="InterPro" id="IPR001680">
    <property type="entry name" value="WD40_rpt"/>
</dbReference>
<proteinExistence type="predicted"/>
<comment type="caution">
    <text evidence="5">The sequence shown here is derived from an EMBL/GenBank/DDBJ whole genome shotgun (WGS) entry which is preliminary data.</text>
</comment>
<dbReference type="GO" id="GO:1990234">
    <property type="term" value="C:transferase complex"/>
    <property type="evidence" value="ECO:0007669"/>
    <property type="project" value="UniProtKB-ARBA"/>
</dbReference>
<dbReference type="SMART" id="SM00320">
    <property type="entry name" value="WD40"/>
    <property type="match status" value="6"/>
</dbReference>
<gene>
    <name evidence="5" type="ORF">M153_1309000618</name>
</gene>
<feature type="compositionally biased region" description="Polar residues" evidence="4">
    <location>
        <begin position="483"/>
        <end position="493"/>
    </location>
</feature>
<feature type="region of interest" description="Disordered" evidence="4">
    <location>
        <begin position="472"/>
        <end position="515"/>
    </location>
</feature>
<sequence length="774" mass="90350">MIIKKESLQALLKLPNEISIRIQTKLSVTSLLYYNQILIIQEHTWMWRCIKYEMDIQILRMIGKKSQIFTESNYWSKKTFKFLFFTIYKRLHQFLTIKPLIFTTKQKDTTVLKLTENYIILGSDDKSVLIYDYKGQHLQSLMGHNAGIWTLQAYQKEKSIIPPLNITPVPLKVKYSFDHNSFTEDRSHKKYRYAINSPVEQSDDPETCQFMDKFVSLLEKTQRMRTVSQVNKDFEQKTISLNFNHQNSLIPRDFNHQNLRDFNHQNSLISRDSLNSNHQNPRDFYKQSPLNFNHQNPRDFYEQSPLNSIHQNPRDFYEQSPLNSNHQNSRYFKSHDSHEKIDINTVNYNKDSEKKDQKTKINPFTAQPGLNVITGCVDKSIRIFSTGIIATQTLAFHSNTVRCIKLTPSYILSAGRDGIINIFTKEGLLLKKLKSHTKSIRMIEWYENFMVSGGYDGQVLLWRVKDPQCESNEKMTVHKKSSKSTQSKNISDNMRSDNIDDNMRSDNIGDNIGDNMRSDNVGDNIGDNFKSNNLKTDNFKSNILEPFLKAKEPNFFLYKKLRSHLQRVYCVTISKKFIISGGDDQLINISDRNGNFLYRIEGHRGIITGLEILRGYHMKINKNDEIKKIYKNGKYLDFLLPLSKIPAYRDKYLISVSSDGLLIISNIFTKKKKIFNVIKPINCYFIYKNIIFIGVDSKVKMFILDDDLLYQSKEKEKNNIDDKQIINIMKDFSSDGHDLLSGLSTVYKIEGIENKLVISTKKDYTTTVFVYQLS</sequence>
<evidence type="ECO:0000256" key="3">
    <source>
        <dbReference type="PROSITE-ProRule" id="PRU00221"/>
    </source>
</evidence>
<accession>A0A0R0LUX9</accession>
<dbReference type="OrthoDB" id="190105at2759"/>
<dbReference type="SUPFAM" id="SSF50978">
    <property type="entry name" value="WD40 repeat-like"/>
    <property type="match status" value="1"/>
</dbReference>
<dbReference type="PROSITE" id="PS50082">
    <property type="entry name" value="WD_REPEATS_2"/>
    <property type="match status" value="1"/>
</dbReference>
<dbReference type="PANTHER" id="PTHR22847">
    <property type="entry name" value="WD40 REPEAT PROTEIN"/>
    <property type="match status" value="1"/>
</dbReference>
<protein>
    <submittedName>
        <fullName evidence="5">Cdc4, F-box and WD-40 protein</fullName>
    </submittedName>
</protein>
<dbReference type="InterPro" id="IPR015943">
    <property type="entry name" value="WD40/YVTN_repeat-like_dom_sf"/>
</dbReference>
<name>A0A0R0LUX9_9MICR</name>
<dbReference type="Proteomes" id="UP000051530">
    <property type="component" value="Unassembled WGS sequence"/>
</dbReference>
<keyword evidence="1 3" id="KW-0853">WD repeat</keyword>
<dbReference type="InterPro" id="IPR036322">
    <property type="entry name" value="WD40_repeat_dom_sf"/>
</dbReference>
<evidence type="ECO:0000313" key="6">
    <source>
        <dbReference type="Proteomes" id="UP000051530"/>
    </source>
</evidence>
<dbReference type="PROSITE" id="PS50294">
    <property type="entry name" value="WD_REPEATS_REGION"/>
    <property type="match status" value="1"/>
</dbReference>
<feature type="compositionally biased region" description="Basic and acidic residues" evidence="4">
    <location>
        <begin position="494"/>
        <end position="504"/>
    </location>
</feature>
<evidence type="ECO:0000256" key="4">
    <source>
        <dbReference type="SAM" id="MobiDB-lite"/>
    </source>
</evidence>
<keyword evidence="6" id="KW-1185">Reference proteome</keyword>
<evidence type="ECO:0000256" key="1">
    <source>
        <dbReference type="ARBA" id="ARBA00022574"/>
    </source>
</evidence>
<reference evidence="5 6" key="1">
    <citation type="submission" date="2015-07" db="EMBL/GenBank/DDBJ databases">
        <title>The genome of Pseudoloma neurophilia, a relevant intracellular parasite of the zebrafish.</title>
        <authorList>
            <person name="Ndikumana S."/>
            <person name="Pelin A."/>
            <person name="Sanders J."/>
            <person name="Corradi N."/>
        </authorList>
    </citation>
    <scope>NUCLEOTIDE SEQUENCE [LARGE SCALE GENOMIC DNA]</scope>
    <source>
        <strain evidence="5 6">MK1</strain>
    </source>
</reference>